<evidence type="ECO:0000256" key="3">
    <source>
        <dbReference type="SAM" id="MobiDB-lite"/>
    </source>
</evidence>
<dbReference type="Gene3D" id="3.40.50.1820">
    <property type="entry name" value="alpha/beta hydrolase"/>
    <property type="match status" value="1"/>
</dbReference>
<evidence type="ECO:0000313" key="7">
    <source>
        <dbReference type="Proteomes" id="UP001595974"/>
    </source>
</evidence>
<dbReference type="Pfam" id="PF07167">
    <property type="entry name" value="PhaC_N"/>
    <property type="match status" value="1"/>
</dbReference>
<feature type="domain" description="Poly-beta-hydroxybutyrate polymerase N-terminal" evidence="4">
    <location>
        <begin position="96"/>
        <end position="265"/>
    </location>
</feature>
<dbReference type="Pfam" id="PF12551">
    <property type="entry name" value="PHBC_N"/>
    <property type="match status" value="1"/>
</dbReference>
<dbReference type="RefSeq" id="WP_198363373.1">
    <property type="nucleotide sequence ID" value="NZ_JBHSOG010000016.1"/>
</dbReference>
<reference evidence="7" key="1">
    <citation type="journal article" date="2019" name="Int. J. Syst. Evol. Microbiol.">
        <title>The Global Catalogue of Microorganisms (GCM) 10K type strain sequencing project: providing services to taxonomists for standard genome sequencing and annotation.</title>
        <authorList>
            <consortium name="The Broad Institute Genomics Platform"/>
            <consortium name="The Broad Institute Genome Sequencing Center for Infectious Disease"/>
            <person name="Wu L."/>
            <person name="Ma J."/>
        </authorList>
    </citation>
    <scope>NUCLEOTIDE SEQUENCE [LARGE SCALE GENOMIC DNA]</scope>
    <source>
        <strain evidence="7">SHR3</strain>
    </source>
</reference>
<dbReference type="PANTHER" id="PTHR36837">
    <property type="entry name" value="POLY(3-HYDROXYALKANOATE) POLYMERASE SUBUNIT PHAC"/>
    <property type="match status" value="1"/>
</dbReference>
<evidence type="ECO:0000256" key="1">
    <source>
        <dbReference type="ARBA" id="ARBA00022679"/>
    </source>
</evidence>
<name>A0ABW1ANS9_9RHOO</name>
<dbReference type="InterPro" id="IPR051321">
    <property type="entry name" value="PHA/PHB_synthase"/>
</dbReference>
<feature type="region of interest" description="Disordered" evidence="3">
    <location>
        <begin position="556"/>
        <end position="587"/>
    </location>
</feature>
<comment type="caution">
    <text evidence="6">The sequence shown here is derived from an EMBL/GenBank/DDBJ whole genome shotgun (WGS) entry which is preliminary data.</text>
</comment>
<sequence>MPAVPEYMCSAPAPARSPLDLKFHAALARASMSVSPMSQLLAMIDWAGHLAGSPGKRLELTNLALQHARRIVEYLGELALATPCAPASRCVDPVAQDRRFAAEEWNLWPFNLMHQSFLLTENWWQAATTCVAGVSKHHEHVVSFAARQLLDVFSPGNYLATNPVVLRRTFETGGFNLLHGAFNAAEDLQRLAAGEPPAGTENFVVGRDVALTPGKVVLRTQLMELIQYSPTTERVYPEPVLIVPAWIMKYYILDLSPHNSLVKYLVGQGHTVFCISWKNPGPAERDMGMDDYLRLGFFAALDAVNAIVPGRKVHAAGYCLGGTLLAIANAAMARDADDRLATMTMFTAQTDFTEPGELALFIDESEVSLLEAQMEEVGYLTAGQMAGAFQLLRSYDLLWSRIVGEYLMGERAPMNDLMAWNADATRMPARMHSQYLRQLFLNDALSEGRYRVDDRPVALSDIDTPVFCVATLTDHVAPWRSVHKLHYLTPVEIHFVLTKGGHNAGIVSEPGRPRRDYQSMTREEGGNYIPPDDWLALAPRQEGSWWPEWSAWLTARSGTPSAPPASGAPERGYPLLGDAPGSYVLEK</sequence>
<feature type="domain" description="Poly-beta-hydroxybutyrate polymerase N-terminal" evidence="5">
    <location>
        <begin position="16"/>
        <end position="56"/>
    </location>
</feature>
<dbReference type="Proteomes" id="UP001595974">
    <property type="component" value="Unassembled WGS sequence"/>
</dbReference>
<evidence type="ECO:0000313" key="6">
    <source>
        <dbReference type="EMBL" id="MFC5768834.1"/>
    </source>
</evidence>
<keyword evidence="2" id="KW-0012">Acyltransferase</keyword>
<evidence type="ECO:0000259" key="5">
    <source>
        <dbReference type="Pfam" id="PF12551"/>
    </source>
</evidence>
<proteinExistence type="predicted"/>
<keyword evidence="1" id="KW-0808">Transferase</keyword>
<evidence type="ECO:0000256" key="2">
    <source>
        <dbReference type="ARBA" id="ARBA00023315"/>
    </source>
</evidence>
<dbReference type="InterPro" id="IPR029058">
    <property type="entry name" value="AB_hydrolase_fold"/>
</dbReference>
<protein>
    <submittedName>
        <fullName evidence="6">PHA/PHB synthase family protein</fullName>
    </submittedName>
</protein>
<dbReference type="SUPFAM" id="SSF53474">
    <property type="entry name" value="alpha/beta-Hydrolases"/>
    <property type="match status" value="1"/>
</dbReference>
<organism evidence="6 7">
    <name type="scientific">Thauera sinica</name>
    <dbReference type="NCBI Taxonomy" id="2665146"/>
    <lineage>
        <taxon>Bacteria</taxon>
        <taxon>Pseudomonadati</taxon>
        <taxon>Pseudomonadota</taxon>
        <taxon>Betaproteobacteria</taxon>
        <taxon>Rhodocyclales</taxon>
        <taxon>Zoogloeaceae</taxon>
        <taxon>Thauera</taxon>
    </lineage>
</organism>
<feature type="compositionally biased region" description="Low complexity" evidence="3">
    <location>
        <begin position="556"/>
        <end position="572"/>
    </location>
</feature>
<gene>
    <name evidence="6" type="ORF">ACFPTN_05570</name>
</gene>
<accession>A0ABW1ANS9</accession>
<dbReference type="EMBL" id="JBHSOG010000016">
    <property type="protein sequence ID" value="MFC5768834.1"/>
    <property type="molecule type" value="Genomic_DNA"/>
</dbReference>
<evidence type="ECO:0000259" key="4">
    <source>
        <dbReference type="Pfam" id="PF07167"/>
    </source>
</evidence>
<keyword evidence="7" id="KW-1185">Reference proteome</keyword>
<dbReference type="PANTHER" id="PTHR36837:SF5">
    <property type="entry name" value="POLY-3-HYDROXYBUTYRATE SYNTHASE"/>
    <property type="match status" value="1"/>
</dbReference>
<dbReference type="InterPro" id="IPR022211">
    <property type="entry name" value="PHBC_N"/>
</dbReference>
<dbReference type="InterPro" id="IPR010941">
    <property type="entry name" value="PhaC_N"/>
</dbReference>